<name>A0A176SZQ9_9FLAO</name>
<feature type="transmembrane region" description="Helical" evidence="1">
    <location>
        <begin position="74"/>
        <end position="92"/>
    </location>
</feature>
<dbReference type="Proteomes" id="UP000076923">
    <property type="component" value="Unassembled WGS sequence"/>
</dbReference>
<feature type="transmembrane region" description="Helical" evidence="1">
    <location>
        <begin position="340"/>
        <end position="360"/>
    </location>
</feature>
<evidence type="ECO:0000313" key="3">
    <source>
        <dbReference type="Proteomes" id="UP000076923"/>
    </source>
</evidence>
<organism evidence="2 3">
    <name type="scientific">Polaribacter atrinae</name>
    <dbReference type="NCBI Taxonomy" id="1333662"/>
    <lineage>
        <taxon>Bacteria</taxon>
        <taxon>Pseudomonadati</taxon>
        <taxon>Bacteroidota</taxon>
        <taxon>Flavobacteriia</taxon>
        <taxon>Flavobacteriales</taxon>
        <taxon>Flavobacteriaceae</taxon>
    </lineage>
</organism>
<gene>
    <name evidence="2" type="ORF">LPB303_16105</name>
</gene>
<protein>
    <recommendedName>
        <fullName evidence="4">Cytochrome oxidase subunit I profile domain-containing protein</fullName>
    </recommendedName>
</protein>
<feature type="transmembrane region" description="Helical" evidence="1">
    <location>
        <begin position="206"/>
        <end position="228"/>
    </location>
</feature>
<proteinExistence type="predicted"/>
<feature type="transmembrane region" description="Helical" evidence="1">
    <location>
        <begin position="48"/>
        <end position="67"/>
    </location>
</feature>
<feature type="transmembrane region" description="Helical" evidence="1">
    <location>
        <begin position="372"/>
        <end position="393"/>
    </location>
</feature>
<dbReference type="RefSeq" id="WP_068452557.1">
    <property type="nucleotide sequence ID" value="NZ_CP150660.1"/>
</dbReference>
<sequence>MIKAKIQSYVALSYFLIAASLGILLRLFPILDINVNYKFMVHTHSHVALLGWVYMGLTTLIFYLFINEAAKKKYTTLFVCTQITIVGMLISFPITGYALFSIIFSTLFLICSYWFYVFFRKNNNLNKDSYALKFINASLLFMIVSSIGPWALGIIMNTLGSTSHWYKNAIYFYLHFQYNGWFIFCLLGLFFHFLEKNNSIIFKKKITVFFRLMVFSCIFTLALSFLWIEPPVTIYILATLGVITQTFSLIQFYAIIKDQKTILKNKISRFFFKLCIFIFVLFCLKIIMQTITAIPYFAILSYQIKDFVIGYLHLVFLGIISLSVFFFLHQNKLITIPKKWILIYLTGFILSEILIFYKGFCNWQQLSIINNYYTILVLISALMPIGVLGLFIANIKPTFATLKEPV</sequence>
<evidence type="ECO:0000256" key="1">
    <source>
        <dbReference type="SAM" id="Phobius"/>
    </source>
</evidence>
<keyword evidence="1" id="KW-0812">Transmembrane</keyword>
<feature type="transmembrane region" description="Helical" evidence="1">
    <location>
        <begin position="9"/>
        <end position="28"/>
    </location>
</feature>
<keyword evidence="3" id="KW-1185">Reference proteome</keyword>
<accession>A0A176SZQ9</accession>
<feature type="transmembrane region" description="Helical" evidence="1">
    <location>
        <begin position="176"/>
        <end position="194"/>
    </location>
</feature>
<feature type="transmembrane region" description="Helical" evidence="1">
    <location>
        <begin position="131"/>
        <end position="156"/>
    </location>
</feature>
<dbReference type="EMBL" id="LVWE01000085">
    <property type="protein sequence ID" value="OAD40773.1"/>
    <property type="molecule type" value="Genomic_DNA"/>
</dbReference>
<evidence type="ECO:0008006" key="4">
    <source>
        <dbReference type="Google" id="ProtNLM"/>
    </source>
</evidence>
<keyword evidence="1" id="KW-0472">Membrane</keyword>
<dbReference type="OrthoDB" id="2827525at2"/>
<keyword evidence="1" id="KW-1133">Transmembrane helix</keyword>
<feature type="transmembrane region" description="Helical" evidence="1">
    <location>
        <begin position="308"/>
        <end position="328"/>
    </location>
</feature>
<comment type="caution">
    <text evidence="2">The sequence shown here is derived from an EMBL/GenBank/DDBJ whole genome shotgun (WGS) entry which is preliminary data.</text>
</comment>
<feature type="transmembrane region" description="Helical" evidence="1">
    <location>
        <begin position="98"/>
        <end position="119"/>
    </location>
</feature>
<feature type="transmembrane region" description="Helical" evidence="1">
    <location>
        <begin position="276"/>
        <end position="302"/>
    </location>
</feature>
<feature type="transmembrane region" description="Helical" evidence="1">
    <location>
        <begin position="234"/>
        <end position="256"/>
    </location>
</feature>
<reference evidence="2 3" key="1">
    <citation type="submission" date="2016-02" db="EMBL/GenBank/DDBJ databases">
        <title>Draft genome sequence of Polaribacter atrinae KACC17473.</title>
        <authorList>
            <person name="Shin S.-K."/>
            <person name="Yi H."/>
        </authorList>
    </citation>
    <scope>NUCLEOTIDE SEQUENCE [LARGE SCALE GENOMIC DNA]</scope>
    <source>
        <strain evidence="2 3">KACC 17473</strain>
    </source>
</reference>
<dbReference type="AlphaFoldDB" id="A0A176SZQ9"/>
<evidence type="ECO:0000313" key="2">
    <source>
        <dbReference type="EMBL" id="OAD40773.1"/>
    </source>
</evidence>
<dbReference type="STRING" id="1333662.LPB303_16105"/>